<evidence type="ECO:0000256" key="8">
    <source>
        <dbReference type="ARBA" id="ARBA00022902"/>
    </source>
</evidence>
<evidence type="ECO:0000313" key="16">
    <source>
        <dbReference type="Proteomes" id="UP000053620"/>
    </source>
</evidence>
<feature type="non-terminal residue" evidence="15">
    <location>
        <position position="282"/>
    </location>
</feature>
<keyword evidence="5" id="KW-0597">Phosphoprotein</keyword>
<organism evidence="15 16">
    <name type="scientific">Antrostomus carolinensis</name>
    <name type="common">Chuck-will's-widow</name>
    <name type="synonym">Caprimulgus carolinensis</name>
    <dbReference type="NCBI Taxonomy" id="279965"/>
    <lineage>
        <taxon>Eukaryota</taxon>
        <taxon>Metazoa</taxon>
        <taxon>Chordata</taxon>
        <taxon>Craniata</taxon>
        <taxon>Vertebrata</taxon>
        <taxon>Euteleostomi</taxon>
        <taxon>Archelosauria</taxon>
        <taxon>Archosauria</taxon>
        <taxon>Dinosauria</taxon>
        <taxon>Saurischia</taxon>
        <taxon>Theropoda</taxon>
        <taxon>Coelurosauria</taxon>
        <taxon>Aves</taxon>
        <taxon>Neognathae</taxon>
        <taxon>Neoaves</taxon>
        <taxon>Strisores</taxon>
        <taxon>Caprimulgiformes</taxon>
        <taxon>Caprimulgidae</taxon>
        <taxon>Antrostomus</taxon>
    </lineage>
</organism>
<evidence type="ECO:0000256" key="6">
    <source>
        <dbReference type="ARBA" id="ARBA00022741"/>
    </source>
</evidence>
<dbReference type="AlphaFoldDB" id="A0A094KWF5"/>
<keyword evidence="16" id="KW-1185">Reference proteome</keyword>
<keyword evidence="8" id="KW-0524">Neurogenesis</keyword>
<evidence type="ECO:0000256" key="9">
    <source>
        <dbReference type="ARBA" id="ARBA00023136"/>
    </source>
</evidence>
<dbReference type="InterPro" id="IPR050449">
    <property type="entry name" value="Ephrin_rcpt_TKs"/>
</dbReference>
<reference evidence="15 16" key="1">
    <citation type="submission" date="2014-04" db="EMBL/GenBank/DDBJ databases">
        <title>Genome evolution of avian class.</title>
        <authorList>
            <person name="Zhang G."/>
            <person name="Li C."/>
        </authorList>
    </citation>
    <scope>NUCLEOTIDE SEQUENCE [LARGE SCALE GENOMIC DNA]</scope>
    <source>
        <strain evidence="15">BGI_N321</strain>
    </source>
</reference>
<evidence type="ECO:0000313" key="15">
    <source>
        <dbReference type="EMBL" id="KFZ62950.1"/>
    </source>
</evidence>
<dbReference type="PROSITE" id="PS00109">
    <property type="entry name" value="PROTEIN_KINASE_TYR"/>
    <property type="match status" value="1"/>
</dbReference>
<dbReference type="Pfam" id="PF14575">
    <property type="entry name" value="EphA2_TM"/>
    <property type="match status" value="1"/>
</dbReference>
<protein>
    <recommendedName>
        <fullName evidence="13">Ephrin type-B receptor 3</fullName>
    </recommendedName>
</protein>
<dbReference type="InterPro" id="IPR000719">
    <property type="entry name" value="Prot_kinase_dom"/>
</dbReference>
<evidence type="ECO:0000256" key="13">
    <source>
        <dbReference type="ARBA" id="ARBA00040789"/>
    </source>
</evidence>
<dbReference type="Pfam" id="PF07714">
    <property type="entry name" value="PK_Tyr_Ser-Thr"/>
    <property type="match status" value="1"/>
</dbReference>
<dbReference type="GO" id="GO:0007411">
    <property type="term" value="P:axon guidance"/>
    <property type="evidence" value="ECO:0007669"/>
    <property type="project" value="TreeGrafter"/>
</dbReference>
<evidence type="ECO:0000256" key="7">
    <source>
        <dbReference type="ARBA" id="ARBA00022840"/>
    </source>
</evidence>
<dbReference type="GO" id="GO:0005886">
    <property type="term" value="C:plasma membrane"/>
    <property type="evidence" value="ECO:0007669"/>
    <property type="project" value="UniProtKB-SubCell"/>
</dbReference>
<evidence type="ECO:0000256" key="12">
    <source>
        <dbReference type="ARBA" id="ARBA00038546"/>
    </source>
</evidence>
<dbReference type="SMART" id="SM00219">
    <property type="entry name" value="TyrKc"/>
    <property type="match status" value="1"/>
</dbReference>
<dbReference type="EMBL" id="KL357103">
    <property type="protein sequence ID" value="KFZ62950.1"/>
    <property type="molecule type" value="Genomic_DNA"/>
</dbReference>
<dbReference type="InterPro" id="IPR001245">
    <property type="entry name" value="Ser-Thr/Tyr_kinase_cat_dom"/>
</dbReference>
<keyword evidence="9" id="KW-0472">Membrane</keyword>
<proteinExistence type="predicted"/>
<name>A0A094KWF5_ANTCR</name>
<dbReference type="PROSITE" id="PS50011">
    <property type="entry name" value="PROTEIN_KINASE_DOM"/>
    <property type="match status" value="1"/>
</dbReference>
<dbReference type="Proteomes" id="UP000053620">
    <property type="component" value="Unassembled WGS sequence"/>
</dbReference>
<dbReference type="FunFam" id="1.10.510.10:FF:000015">
    <property type="entry name" value="Ephrin type-B receptor 2"/>
    <property type="match status" value="1"/>
</dbReference>
<evidence type="ECO:0000256" key="10">
    <source>
        <dbReference type="ARBA" id="ARBA00023170"/>
    </source>
</evidence>
<gene>
    <name evidence="15" type="ORF">N321_06156</name>
</gene>
<keyword evidence="10" id="KW-0675">Receptor</keyword>
<dbReference type="PRINTS" id="PR00109">
    <property type="entry name" value="TYRKINASE"/>
</dbReference>
<evidence type="ECO:0000256" key="4">
    <source>
        <dbReference type="ARBA" id="ARBA00022475"/>
    </source>
</evidence>
<feature type="domain" description="Protein kinase" evidence="14">
    <location>
        <begin position="1"/>
        <end position="272"/>
    </location>
</feature>
<keyword evidence="4" id="KW-1003">Cell membrane</keyword>
<keyword evidence="7" id="KW-0067">ATP-binding</keyword>
<comment type="subcellular location">
    <subcellularLocation>
        <location evidence="1">Cell membrane</location>
        <topology evidence="1">Single-pass type I membrane protein</topology>
    </subcellularLocation>
    <subcellularLocation>
        <location evidence="2">Cell projection</location>
    </subcellularLocation>
</comment>
<evidence type="ECO:0000256" key="2">
    <source>
        <dbReference type="ARBA" id="ARBA00004316"/>
    </source>
</evidence>
<dbReference type="InterPro" id="IPR020635">
    <property type="entry name" value="Tyr_kinase_cat_dom"/>
</dbReference>
<dbReference type="PANTHER" id="PTHR46877:SF6">
    <property type="entry name" value="EPHRIN TYPE-B RECEPTOR 3"/>
    <property type="match status" value="1"/>
</dbReference>
<keyword evidence="11" id="KW-0966">Cell projection</keyword>
<dbReference type="GO" id="GO:0030425">
    <property type="term" value="C:dendrite"/>
    <property type="evidence" value="ECO:0007669"/>
    <property type="project" value="TreeGrafter"/>
</dbReference>
<dbReference type="InterPro" id="IPR008266">
    <property type="entry name" value="Tyr_kinase_AS"/>
</dbReference>
<keyword evidence="6" id="KW-0547">Nucleotide-binding</keyword>
<dbReference type="SUPFAM" id="SSF56112">
    <property type="entry name" value="Protein kinase-like (PK-like)"/>
    <property type="match status" value="1"/>
</dbReference>
<dbReference type="Gene3D" id="1.10.510.10">
    <property type="entry name" value="Transferase(Phosphotransferase) domain 1"/>
    <property type="match status" value="1"/>
</dbReference>
<evidence type="ECO:0000256" key="5">
    <source>
        <dbReference type="ARBA" id="ARBA00022553"/>
    </source>
</evidence>
<evidence type="ECO:0000256" key="1">
    <source>
        <dbReference type="ARBA" id="ARBA00004251"/>
    </source>
</evidence>
<keyword evidence="3" id="KW-0217">Developmental protein</keyword>
<dbReference type="InterPro" id="IPR011009">
    <property type="entry name" value="Kinase-like_dom_sf"/>
</dbReference>
<dbReference type="GO" id="GO:0005524">
    <property type="term" value="F:ATP binding"/>
    <property type="evidence" value="ECO:0007669"/>
    <property type="project" value="UniProtKB-KW"/>
</dbReference>
<dbReference type="Gene3D" id="3.30.200.20">
    <property type="entry name" value="Phosphorylase Kinase, domain 1"/>
    <property type="match status" value="2"/>
</dbReference>
<dbReference type="PANTHER" id="PTHR46877">
    <property type="entry name" value="EPH RECEPTOR A5"/>
    <property type="match status" value="1"/>
</dbReference>
<dbReference type="GO" id="GO:0005005">
    <property type="term" value="F:transmembrane-ephrin receptor activity"/>
    <property type="evidence" value="ECO:0007669"/>
    <property type="project" value="TreeGrafter"/>
</dbReference>
<sequence>MKVYIDPFTYEDPNEAVREFAKEIDISCVKIEEVIGAGKSQGWAQQLMRPLPLTLLLGSPIMGQFDHPNIIHLEGVVTKSRPVMIITEFMENCALDSFLRLNDGQFTVIQLVGMLRGIAAGMKYLSEMNYVHRDLAARNILVNSNLVCKVSDFGLSRFLEDDPADPTYTSSLGGKIPIRWTAPEAIAYRKFTSASDVWSYGIVMWEVMSYGERPYWDMSNQDVINAVEQDYRLPPPMDCPTALHQLMLDCWVRDRNLRPKFAQIVNTLDKLIRNAASLKVIA</sequence>
<accession>A0A094KWF5</accession>
<evidence type="ECO:0000259" key="14">
    <source>
        <dbReference type="PROSITE" id="PS50011"/>
    </source>
</evidence>
<comment type="subunit">
    <text evidence="12">Heterotetramer upon binding of the ligand. The heterotetramer is composed of an ephrin dimer and a receptor dimer. Oligomerization is probably required to induce biological responses.</text>
</comment>
<dbReference type="InterPro" id="IPR027936">
    <property type="entry name" value="Eph_TM"/>
</dbReference>
<evidence type="ECO:0000256" key="11">
    <source>
        <dbReference type="ARBA" id="ARBA00023273"/>
    </source>
</evidence>
<evidence type="ECO:0000256" key="3">
    <source>
        <dbReference type="ARBA" id="ARBA00022473"/>
    </source>
</evidence>